<dbReference type="Pfam" id="PF12729">
    <property type="entry name" value="4HB_MCP_1"/>
    <property type="match status" value="1"/>
</dbReference>
<dbReference type="InterPro" id="IPR003660">
    <property type="entry name" value="HAMP_dom"/>
</dbReference>
<dbReference type="Pfam" id="PF13682">
    <property type="entry name" value="CZB"/>
    <property type="match status" value="1"/>
</dbReference>
<evidence type="ECO:0000256" key="3">
    <source>
        <dbReference type="ARBA" id="ARBA00029447"/>
    </source>
</evidence>
<dbReference type="GO" id="GO:0007165">
    <property type="term" value="P:signal transduction"/>
    <property type="evidence" value="ECO:0007669"/>
    <property type="project" value="UniProtKB-KW"/>
</dbReference>
<comment type="similarity">
    <text evidence="3">Belongs to the methyl-accepting chemotaxis (MCP) protein family.</text>
</comment>
<dbReference type="AlphaFoldDB" id="A0A7J4ZN99"/>
<proteinExistence type="inferred from homology"/>
<keyword evidence="5" id="KW-1133">Transmembrane helix</keyword>
<evidence type="ECO:0000256" key="4">
    <source>
        <dbReference type="PROSITE-ProRule" id="PRU00284"/>
    </source>
</evidence>
<keyword evidence="5" id="KW-0472">Membrane</keyword>
<dbReference type="PANTHER" id="PTHR32089">
    <property type="entry name" value="METHYL-ACCEPTING CHEMOTAXIS PROTEIN MCPB"/>
    <property type="match status" value="1"/>
</dbReference>
<dbReference type="PROSITE" id="PS50885">
    <property type="entry name" value="HAMP"/>
    <property type="match status" value="1"/>
</dbReference>
<evidence type="ECO:0000313" key="9">
    <source>
        <dbReference type="Proteomes" id="UP000420562"/>
    </source>
</evidence>
<dbReference type="PANTHER" id="PTHR32089:SF112">
    <property type="entry name" value="LYSOZYME-LIKE PROTEIN-RELATED"/>
    <property type="match status" value="1"/>
</dbReference>
<sequence>MPEEKCDTKPGGRKNMKWSDLKVKTKLVFLTIVTCVAVAVVAGLGLYGIRDTSGGIVEANEGLNQVAVADSLVKNFLTIRLDLVYMLSLTDTHQLEDKRADMLKQVGAIREGIKKLGETKMPDQEKDLLKQFGDGFEAYLLQGEKLAKQAIESAANGGKGHEAVVDFAVTSTAPLYEKPAAAIAKIVETEVKAAREMTKTDTERARKIEGGMAAMSLLCIAVALLFGFTIFRSITRPLARVIQVLSTVASGDLKARSGLDSHDEMGVLAREVDDMTQKLADTIGKVSVSSIQVSVAANRVHKLADGLARNSETLASQSTTIATASEEMAATSSDIARNCNDAAQEGQGASEVAVAGADVVDGTVTGMARIAERVKGSAQIVEELGRRSNQIGEIIGTIEDIADQTNLLALNAAIEAARAGEQGRGFAVVADEVRALAERTTRATREIGEMIKSIQEETTSAVAAMEEGVAEVERGSKGAAQSGEALQHILQRIDVVTQQVNQIATAAEEQTATTTEVSHNIMNVTEIAHATSNESRDITAEANKLTSLSAALMDAIGAFKIEESNSLIINKAKSAHMIFVGKIRAHLDGAAKTDPSTLPDHHGCAFGTWYDTTGSEHCGHLPTFKSIVQPHARVHELGRAAVMAHNAGDRDKAAELCQEMVDNSTVLLDILGELEKTCA</sequence>
<evidence type="ECO:0000256" key="2">
    <source>
        <dbReference type="ARBA" id="ARBA00023224"/>
    </source>
</evidence>
<dbReference type="Proteomes" id="UP000420562">
    <property type="component" value="Unassembled WGS sequence"/>
</dbReference>
<dbReference type="PROSITE" id="PS50111">
    <property type="entry name" value="CHEMOTAXIS_TRANSDUC_2"/>
    <property type="match status" value="1"/>
</dbReference>
<dbReference type="Gene3D" id="1.10.287.950">
    <property type="entry name" value="Methyl-accepting chemotaxis protein"/>
    <property type="match status" value="1"/>
</dbReference>
<dbReference type="GO" id="GO:0004888">
    <property type="term" value="F:transmembrane signaling receptor activity"/>
    <property type="evidence" value="ECO:0007669"/>
    <property type="project" value="InterPro"/>
</dbReference>
<dbReference type="Pfam" id="PF00015">
    <property type="entry name" value="MCPsignal"/>
    <property type="match status" value="1"/>
</dbReference>
<evidence type="ECO:0000256" key="1">
    <source>
        <dbReference type="ARBA" id="ARBA00004370"/>
    </source>
</evidence>
<dbReference type="InterPro" id="IPR004090">
    <property type="entry name" value="Chemotax_Me-accpt_rcpt"/>
</dbReference>
<dbReference type="SMART" id="SM00304">
    <property type="entry name" value="HAMP"/>
    <property type="match status" value="1"/>
</dbReference>
<dbReference type="CDD" id="cd11386">
    <property type="entry name" value="MCP_signal"/>
    <property type="match status" value="1"/>
</dbReference>
<feature type="transmembrane region" description="Helical" evidence="5">
    <location>
        <begin position="27"/>
        <end position="49"/>
    </location>
</feature>
<feature type="domain" description="HAMP" evidence="7">
    <location>
        <begin position="232"/>
        <end position="284"/>
    </location>
</feature>
<dbReference type="GO" id="GO:0006935">
    <property type="term" value="P:chemotaxis"/>
    <property type="evidence" value="ECO:0007669"/>
    <property type="project" value="InterPro"/>
</dbReference>
<dbReference type="Pfam" id="PF00672">
    <property type="entry name" value="HAMP"/>
    <property type="match status" value="1"/>
</dbReference>
<name>A0A7J4ZN99_9BACT</name>
<dbReference type="FunFam" id="1.10.287.950:FF:000001">
    <property type="entry name" value="Methyl-accepting chemotaxis sensory transducer"/>
    <property type="match status" value="1"/>
</dbReference>
<dbReference type="CDD" id="cd06225">
    <property type="entry name" value="HAMP"/>
    <property type="match status" value="1"/>
</dbReference>
<comment type="caution">
    <text evidence="8">The sequence shown here is derived from an EMBL/GenBank/DDBJ whole genome shotgun (WGS) entry which is preliminary data.</text>
</comment>
<dbReference type="SUPFAM" id="SSF58104">
    <property type="entry name" value="Methyl-accepting chemotaxis protein (MCP) signaling domain"/>
    <property type="match status" value="1"/>
</dbReference>
<feature type="domain" description="Methyl-accepting transducer" evidence="6">
    <location>
        <begin position="289"/>
        <end position="525"/>
    </location>
</feature>
<dbReference type="EMBL" id="VZQZ01000010">
    <property type="protein sequence ID" value="KAB0664052.1"/>
    <property type="molecule type" value="Genomic_DNA"/>
</dbReference>
<dbReference type="InterPro" id="IPR004089">
    <property type="entry name" value="MCPsignal_dom"/>
</dbReference>
<protein>
    <submittedName>
        <fullName evidence="8">HAMP domain-containing protein</fullName>
    </submittedName>
</protein>
<feature type="transmembrane region" description="Helical" evidence="5">
    <location>
        <begin position="212"/>
        <end position="231"/>
    </location>
</feature>
<evidence type="ECO:0000256" key="5">
    <source>
        <dbReference type="SAM" id="Phobius"/>
    </source>
</evidence>
<accession>A0A7J4ZN99</accession>
<reference evidence="8 9" key="1">
    <citation type="submission" date="2019-09" db="EMBL/GenBank/DDBJ databases">
        <title>Geobacter sp. Red96, a novel strain isolated from paddy soil.</title>
        <authorList>
            <person name="Xu Z."/>
            <person name="Masuda Y."/>
            <person name="Itoh H."/>
            <person name="Senoo K."/>
        </authorList>
    </citation>
    <scope>NUCLEOTIDE SEQUENCE [LARGE SCALE GENOMIC DNA]</scope>
    <source>
        <strain evidence="8 9">Red96</strain>
    </source>
</reference>
<dbReference type="SMART" id="SM00283">
    <property type="entry name" value="MA"/>
    <property type="match status" value="1"/>
</dbReference>
<dbReference type="GO" id="GO:0016020">
    <property type="term" value="C:membrane"/>
    <property type="evidence" value="ECO:0007669"/>
    <property type="project" value="UniProtKB-SubCell"/>
</dbReference>
<dbReference type="InterPro" id="IPR024478">
    <property type="entry name" value="HlyB_4HB_MCP"/>
</dbReference>
<keyword evidence="9" id="KW-1185">Reference proteome</keyword>
<dbReference type="PRINTS" id="PR00260">
    <property type="entry name" value="CHEMTRNSDUCR"/>
</dbReference>
<evidence type="ECO:0000259" key="6">
    <source>
        <dbReference type="PROSITE" id="PS50111"/>
    </source>
</evidence>
<keyword evidence="5" id="KW-0812">Transmembrane</keyword>
<evidence type="ECO:0000313" key="8">
    <source>
        <dbReference type="EMBL" id="KAB0664052.1"/>
    </source>
</evidence>
<organism evidence="8 9">
    <name type="scientific">Oryzomonas japonica</name>
    <dbReference type="NCBI Taxonomy" id="2603858"/>
    <lineage>
        <taxon>Bacteria</taxon>
        <taxon>Pseudomonadati</taxon>
        <taxon>Thermodesulfobacteriota</taxon>
        <taxon>Desulfuromonadia</taxon>
        <taxon>Geobacterales</taxon>
        <taxon>Geobacteraceae</taxon>
        <taxon>Oryzomonas</taxon>
    </lineage>
</organism>
<dbReference type="InterPro" id="IPR025991">
    <property type="entry name" value="Chemoreceptor_zinc-bind_dom"/>
</dbReference>
<comment type="subcellular location">
    <subcellularLocation>
        <location evidence="1">Membrane</location>
    </subcellularLocation>
</comment>
<gene>
    <name evidence="8" type="ORF">F6V25_14695</name>
</gene>
<evidence type="ECO:0000259" key="7">
    <source>
        <dbReference type="PROSITE" id="PS50885"/>
    </source>
</evidence>
<dbReference type="Gene3D" id="1.20.120.30">
    <property type="entry name" value="Aspartate receptor, ligand-binding domain"/>
    <property type="match status" value="1"/>
</dbReference>
<keyword evidence="2 4" id="KW-0807">Transducer</keyword>